<evidence type="ECO:0000313" key="3">
    <source>
        <dbReference type="Proteomes" id="UP000004324"/>
    </source>
</evidence>
<dbReference type="PROSITE" id="PS51094">
    <property type="entry name" value="PTS_EIIA_TYPE_2"/>
    <property type="match status" value="1"/>
</dbReference>
<dbReference type="Proteomes" id="UP000004324">
    <property type="component" value="Unassembled WGS sequence"/>
</dbReference>
<dbReference type="InterPro" id="IPR051541">
    <property type="entry name" value="PTS_SugarTrans_NitroReg"/>
</dbReference>
<sequence>MDKCFEFDEKVIAVGLEVSDREDALRHMAQMLHDAGYVRDTYSEAIIRRERTFPTGLPTGENGVAIPHTDICHVIAPMIAVGILKTPVEFQNMGDIEDAIHVKIMFMLAMNNCDNQVKLLSELMQIIQDQYLLKKLCIAQSVTDIGRLLKDKIHF</sequence>
<comment type="caution">
    <text evidence="2">The sequence shown here is derived from an EMBL/GenBank/DDBJ whole genome shotgun (WGS) entry which is preliminary data.</text>
</comment>
<dbReference type="InterPro" id="IPR016152">
    <property type="entry name" value="PTrfase/Anion_transptr"/>
</dbReference>
<evidence type="ECO:0000313" key="2">
    <source>
        <dbReference type="EMBL" id="EIW20082.1"/>
    </source>
</evidence>
<dbReference type="Gene3D" id="3.40.930.10">
    <property type="entry name" value="Mannitol-specific EII, Chain A"/>
    <property type="match status" value="1"/>
</dbReference>
<dbReference type="EMBL" id="AKVJ01000010">
    <property type="protein sequence ID" value="EIW20082.1"/>
    <property type="molecule type" value="Genomic_DNA"/>
</dbReference>
<dbReference type="RefSeq" id="WP_007931548.1">
    <property type="nucleotide sequence ID" value="NZ_AKVJ01000010.1"/>
</dbReference>
<keyword evidence="3" id="KW-1185">Reference proteome</keyword>
<gene>
    <name evidence="2" type="ORF">FB4_2514</name>
</gene>
<dbReference type="CDD" id="cd00211">
    <property type="entry name" value="PTS_IIA_fru"/>
    <property type="match status" value="1"/>
</dbReference>
<feature type="domain" description="PTS EIIA type-2" evidence="1">
    <location>
        <begin position="5"/>
        <end position="152"/>
    </location>
</feature>
<dbReference type="PATRIC" id="fig|1149862.3.peg.801"/>
<evidence type="ECO:0000259" key="1">
    <source>
        <dbReference type="PROSITE" id="PS51094"/>
    </source>
</evidence>
<dbReference type="AlphaFoldDB" id="I9B4L1"/>
<dbReference type="SUPFAM" id="SSF55804">
    <property type="entry name" value="Phoshotransferase/anion transport protein"/>
    <property type="match status" value="1"/>
</dbReference>
<dbReference type="GO" id="GO:0016740">
    <property type="term" value="F:transferase activity"/>
    <property type="evidence" value="ECO:0007669"/>
    <property type="project" value="UniProtKB-KW"/>
</dbReference>
<dbReference type="PANTHER" id="PTHR47738">
    <property type="entry name" value="PTS SYSTEM FRUCTOSE-LIKE EIIA COMPONENT-RELATED"/>
    <property type="match status" value="1"/>
</dbReference>
<keyword evidence="2" id="KW-0670">Pyruvate</keyword>
<name>I9B4L1_9FIRM</name>
<dbReference type="PANTHER" id="PTHR47738:SF3">
    <property type="entry name" value="PHOSPHOTRANSFERASE SYSTEM MANNITOL_FRUCTOSE-SPECIFIC IIA DOMAIN CONTAINING PROTEIN"/>
    <property type="match status" value="1"/>
</dbReference>
<organism evidence="2 3">
    <name type="scientific">Pelosinus fermentans B4</name>
    <dbReference type="NCBI Taxonomy" id="1149862"/>
    <lineage>
        <taxon>Bacteria</taxon>
        <taxon>Bacillati</taxon>
        <taxon>Bacillota</taxon>
        <taxon>Negativicutes</taxon>
        <taxon>Selenomonadales</taxon>
        <taxon>Sporomusaceae</taxon>
        <taxon>Pelosinus</taxon>
    </lineage>
</organism>
<dbReference type="OrthoDB" id="1633991at2"/>
<protein>
    <submittedName>
        <fullName evidence="2">Phosphoenolpyruvate-dependent sugar phosphotransferase system EIIA 2</fullName>
    </submittedName>
</protein>
<proteinExistence type="predicted"/>
<accession>I9B4L1</accession>
<dbReference type="InterPro" id="IPR002178">
    <property type="entry name" value="PTS_EIIA_type-2_dom"/>
</dbReference>
<reference evidence="2 3" key="1">
    <citation type="journal article" date="2012" name="J. Bacteriol.">
        <title>Draft Genome Sequences for Two Metal-Reducing Pelosinus fermentans Strains Isolated from a Cr(VI)-Contaminated Site and for Type Strain R7.</title>
        <authorList>
            <person name="Brown S.D."/>
            <person name="Podar M."/>
            <person name="Klingeman D.M."/>
            <person name="Johnson C.M."/>
            <person name="Yang Z.K."/>
            <person name="Utturkar S.M."/>
            <person name="Land M.L."/>
            <person name="Mosher J.J."/>
            <person name="Hurt R.A.Jr."/>
            <person name="Phelps T.J."/>
            <person name="Palumbo A.V."/>
            <person name="Arkin A.P."/>
            <person name="Hazen T.C."/>
            <person name="Elias D.A."/>
        </authorList>
    </citation>
    <scope>NUCLEOTIDE SEQUENCE [LARGE SCALE GENOMIC DNA]</scope>
    <source>
        <strain evidence="2 3">B4</strain>
    </source>
</reference>
<dbReference type="Pfam" id="PF00359">
    <property type="entry name" value="PTS_EIIA_2"/>
    <property type="match status" value="1"/>
</dbReference>
<keyword evidence="2" id="KW-0808">Transferase</keyword>